<protein>
    <recommendedName>
        <fullName evidence="1">Glycosyltransferase 2-like domain-containing protein</fullName>
    </recommendedName>
</protein>
<dbReference type="Proteomes" id="UP000228952">
    <property type="component" value="Unassembled WGS sequence"/>
</dbReference>
<sequence length="264" mass="30465">MKKPLISIITVVKERAYIVEECIKSILGQSFTNFEYLIKEGNSTDNTAQVISKYKNQLTYFESSPDKGLYDAMNIATMHAHGDWVCYIQSDDQLFDAKVLEKVAPYLEKTTADVIYGAALITLDWGITRTINAKPISTVWNHQPYSHQAMFLRTTVAKKYPFNLTYRSAADYDQIYKLYTLGYQFEAIPVMVARCLGGGLSDHKRIASLTEAGIIKRSYDQNRWHRFLHILYATKSAINLKLRHLLPVPLIRKFFELRSKYIER</sequence>
<evidence type="ECO:0000259" key="1">
    <source>
        <dbReference type="Pfam" id="PF00535"/>
    </source>
</evidence>
<name>A0A2M7W2V0_9BACT</name>
<dbReference type="PANTHER" id="PTHR22916">
    <property type="entry name" value="GLYCOSYLTRANSFERASE"/>
    <property type="match status" value="1"/>
</dbReference>
<dbReference type="Gene3D" id="3.90.550.10">
    <property type="entry name" value="Spore Coat Polysaccharide Biosynthesis Protein SpsA, Chain A"/>
    <property type="match status" value="1"/>
</dbReference>
<dbReference type="PANTHER" id="PTHR22916:SF67">
    <property type="entry name" value="COLANIC ACID BIOSYNTHESIS GLYCOSYL TRANSFERASE WCAE-RELATED"/>
    <property type="match status" value="1"/>
</dbReference>
<evidence type="ECO:0000313" key="3">
    <source>
        <dbReference type="Proteomes" id="UP000228952"/>
    </source>
</evidence>
<dbReference type="AlphaFoldDB" id="A0A2M7W2V0"/>
<comment type="caution">
    <text evidence="2">The sequence shown here is derived from an EMBL/GenBank/DDBJ whole genome shotgun (WGS) entry which is preliminary data.</text>
</comment>
<dbReference type="EMBL" id="PFQB01000021">
    <property type="protein sequence ID" value="PJA15246.1"/>
    <property type="molecule type" value="Genomic_DNA"/>
</dbReference>
<evidence type="ECO:0000313" key="2">
    <source>
        <dbReference type="EMBL" id="PJA15246.1"/>
    </source>
</evidence>
<proteinExistence type="predicted"/>
<gene>
    <name evidence="2" type="ORF">COX64_00900</name>
</gene>
<dbReference type="InterPro" id="IPR029044">
    <property type="entry name" value="Nucleotide-diphossugar_trans"/>
</dbReference>
<accession>A0A2M7W2V0</accession>
<organism evidence="2 3">
    <name type="scientific">Candidatus Dojkabacteria bacterium CG_4_10_14_0_2_um_filter_Dojkabacteria_WS6_41_15</name>
    <dbReference type="NCBI Taxonomy" id="2014249"/>
    <lineage>
        <taxon>Bacteria</taxon>
        <taxon>Candidatus Dojkabacteria</taxon>
    </lineage>
</organism>
<dbReference type="SUPFAM" id="SSF53448">
    <property type="entry name" value="Nucleotide-diphospho-sugar transferases"/>
    <property type="match status" value="1"/>
</dbReference>
<dbReference type="Pfam" id="PF00535">
    <property type="entry name" value="Glycos_transf_2"/>
    <property type="match status" value="1"/>
</dbReference>
<feature type="domain" description="Glycosyltransferase 2-like" evidence="1">
    <location>
        <begin position="7"/>
        <end position="122"/>
    </location>
</feature>
<dbReference type="InterPro" id="IPR001173">
    <property type="entry name" value="Glyco_trans_2-like"/>
</dbReference>
<reference evidence="3" key="1">
    <citation type="submission" date="2017-09" db="EMBL/GenBank/DDBJ databases">
        <title>Depth-based differentiation of microbial function through sediment-hosted aquifers and enrichment of novel symbionts in the deep terrestrial subsurface.</title>
        <authorList>
            <person name="Probst A.J."/>
            <person name="Ladd B."/>
            <person name="Jarett J.K."/>
            <person name="Geller-Mcgrath D.E."/>
            <person name="Sieber C.M.K."/>
            <person name="Emerson J.B."/>
            <person name="Anantharaman K."/>
            <person name="Thomas B.C."/>
            <person name="Malmstrom R."/>
            <person name="Stieglmeier M."/>
            <person name="Klingl A."/>
            <person name="Woyke T."/>
            <person name="Ryan C.M."/>
            <person name="Banfield J.F."/>
        </authorList>
    </citation>
    <scope>NUCLEOTIDE SEQUENCE [LARGE SCALE GENOMIC DNA]</scope>
</reference>